<sequence>MPFDYEDVGEFGSQGAAEDWAKRNGIDPRDLHFRKKGDGVDVGVRKGSPNADRDYDDRHGGRRDGFWR</sequence>
<keyword evidence="3" id="KW-1185">Reference proteome</keyword>
<evidence type="ECO:0000256" key="1">
    <source>
        <dbReference type="SAM" id="MobiDB-lite"/>
    </source>
</evidence>
<protein>
    <submittedName>
        <fullName evidence="2">Uncharacterized protein</fullName>
    </submittedName>
</protein>
<organism evidence="2 3">
    <name type="scientific">Novosphingobium album</name>
    <name type="common">ex Hu et al. 2023</name>
    <dbReference type="NCBI Taxonomy" id="2930093"/>
    <lineage>
        <taxon>Bacteria</taxon>
        <taxon>Pseudomonadati</taxon>
        <taxon>Pseudomonadota</taxon>
        <taxon>Alphaproteobacteria</taxon>
        <taxon>Sphingomonadales</taxon>
        <taxon>Sphingomonadaceae</taxon>
        <taxon>Novosphingobium</taxon>
    </lineage>
</organism>
<dbReference type="Proteomes" id="UP001162880">
    <property type="component" value="Unassembled WGS sequence"/>
</dbReference>
<feature type="compositionally biased region" description="Basic and acidic residues" evidence="1">
    <location>
        <begin position="51"/>
        <end position="68"/>
    </location>
</feature>
<name>A0ABT0B5J3_9SPHN</name>
<feature type="compositionally biased region" description="Basic and acidic residues" evidence="1">
    <location>
        <begin position="19"/>
        <end position="39"/>
    </location>
</feature>
<evidence type="ECO:0000313" key="2">
    <source>
        <dbReference type="EMBL" id="MCJ2180151.1"/>
    </source>
</evidence>
<dbReference type="RefSeq" id="WP_243995523.1">
    <property type="nucleotide sequence ID" value="NZ_JALHLE010000028.1"/>
</dbReference>
<evidence type="ECO:0000313" key="3">
    <source>
        <dbReference type="Proteomes" id="UP001162880"/>
    </source>
</evidence>
<gene>
    <name evidence="2" type="ORF">MTR64_16390</name>
</gene>
<comment type="caution">
    <text evidence="2">The sequence shown here is derived from an EMBL/GenBank/DDBJ whole genome shotgun (WGS) entry which is preliminary data.</text>
</comment>
<accession>A0ABT0B5J3</accession>
<feature type="region of interest" description="Disordered" evidence="1">
    <location>
        <begin position="1"/>
        <end position="68"/>
    </location>
</feature>
<reference evidence="2" key="1">
    <citation type="submission" date="2022-03" db="EMBL/GenBank/DDBJ databases">
        <title>Identification of a novel bacterium isolated from mangrove sediments.</title>
        <authorList>
            <person name="Pan X."/>
        </authorList>
    </citation>
    <scope>NUCLEOTIDE SEQUENCE</scope>
    <source>
        <strain evidence="2">B2580</strain>
    </source>
</reference>
<dbReference type="EMBL" id="JALHLE010000028">
    <property type="protein sequence ID" value="MCJ2180151.1"/>
    <property type="molecule type" value="Genomic_DNA"/>
</dbReference>
<proteinExistence type="predicted"/>